<protein>
    <submittedName>
        <fullName evidence="1">Uncharacterized protein</fullName>
    </submittedName>
</protein>
<reference evidence="2" key="1">
    <citation type="journal article" date="2019" name="Int. J. Syst. Evol. Microbiol.">
        <title>The Global Catalogue of Microorganisms (GCM) 10K type strain sequencing project: providing services to taxonomists for standard genome sequencing and annotation.</title>
        <authorList>
            <consortium name="The Broad Institute Genomics Platform"/>
            <consortium name="The Broad Institute Genome Sequencing Center for Infectious Disease"/>
            <person name="Wu L."/>
            <person name="Ma J."/>
        </authorList>
    </citation>
    <scope>NUCLEOTIDE SEQUENCE [LARGE SCALE GENOMIC DNA]</scope>
    <source>
        <strain evidence="2">CGMCC 4.7304</strain>
    </source>
</reference>
<sequence>MAPLRARVRTEAALHTTGGAPPRLVADDQVWAADDAERPWLLCADVVSVRRLQSAPQRPDRDRGRSEALWRATAGAVARFAPACRVVVVCAPRPCVLLRGAGALPARSGWDARLLGSLAHTWLAAGLDPAELGRAWPGRVLSRFTAGAGRRSVAVSLRLGEAEACCKWTLRR</sequence>
<proteinExistence type="predicted"/>
<keyword evidence="2" id="KW-1185">Reference proteome</keyword>
<evidence type="ECO:0000313" key="1">
    <source>
        <dbReference type="EMBL" id="MFC4867667.1"/>
    </source>
</evidence>
<name>A0ABV9SQB5_9ACTN</name>
<evidence type="ECO:0000313" key="2">
    <source>
        <dbReference type="Proteomes" id="UP001595858"/>
    </source>
</evidence>
<organism evidence="1 2">
    <name type="scientific">Streptomonospora arabica</name>
    <dbReference type="NCBI Taxonomy" id="412417"/>
    <lineage>
        <taxon>Bacteria</taxon>
        <taxon>Bacillati</taxon>
        <taxon>Actinomycetota</taxon>
        <taxon>Actinomycetes</taxon>
        <taxon>Streptosporangiales</taxon>
        <taxon>Nocardiopsidaceae</taxon>
        <taxon>Streptomonospora</taxon>
    </lineage>
</organism>
<gene>
    <name evidence="1" type="ORF">ACFPCZ_13600</name>
</gene>
<dbReference type="RefSeq" id="WP_344142061.1">
    <property type="nucleotide sequence ID" value="NZ_BAAAQI010000004.1"/>
</dbReference>
<comment type="caution">
    <text evidence="1">The sequence shown here is derived from an EMBL/GenBank/DDBJ whole genome shotgun (WGS) entry which is preliminary data.</text>
</comment>
<dbReference type="Proteomes" id="UP001595858">
    <property type="component" value="Unassembled WGS sequence"/>
</dbReference>
<dbReference type="EMBL" id="JBHSIY010000010">
    <property type="protein sequence ID" value="MFC4867667.1"/>
    <property type="molecule type" value="Genomic_DNA"/>
</dbReference>
<accession>A0ABV9SQB5</accession>